<protein>
    <recommendedName>
        <fullName evidence="1">Neurotransmitter-gated ion-channel ligand-binding domain-containing protein</fullName>
    </recommendedName>
</protein>
<dbReference type="InterPro" id="IPR036734">
    <property type="entry name" value="Neur_chan_lig-bd_sf"/>
</dbReference>
<dbReference type="AlphaFoldDB" id="A0A0C2BVE5"/>
<dbReference type="Proteomes" id="UP000054047">
    <property type="component" value="Unassembled WGS sequence"/>
</dbReference>
<dbReference type="OrthoDB" id="5975154at2759"/>
<sequence length="41" mass="4892">MVSNQWSDRKLVWNPAEWGGVERVHIPSDQIWIPDILLYNK</sequence>
<feature type="domain" description="Neurotransmitter-gated ion-channel ligand-binding" evidence="1">
    <location>
        <begin position="2"/>
        <end position="41"/>
    </location>
</feature>
<dbReference type="InterPro" id="IPR006202">
    <property type="entry name" value="Neur_chan_lig-bd"/>
</dbReference>
<dbReference type="GO" id="GO:0016020">
    <property type="term" value="C:membrane"/>
    <property type="evidence" value="ECO:0007669"/>
    <property type="project" value="InterPro"/>
</dbReference>
<dbReference type="SUPFAM" id="SSF63712">
    <property type="entry name" value="Nicotinic receptor ligand binding domain-like"/>
    <property type="match status" value="1"/>
</dbReference>
<proteinExistence type="predicted"/>
<name>A0A0C2BVE5_9BILA</name>
<dbReference type="GO" id="GO:0005230">
    <property type="term" value="F:extracellular ligand-gated monoatomic ion channel activity"/>
    <property type="evidence" value="ECO:0007669"/>
    <property type="project" value="InterPro"/>
</dbReference>
<gene>
    <name evidence="2" type="ORF">ANCDUO_22037</name>
</gene>
<dbReference type="Pfam" id="PF02931">
    <property type="entry name" value="Neur_chan_LBD"/>
    <property type="match status" value="1"/>
</dbReference>
<accession>A0A0C2BVE5</accession>
<organism evidence="2 3">
    <name type="scientific">Ancylostoma duodenale</name>
    <dbReference type="NCBI Taxonomy" id="51022"/>
    <lineage>
        <taxon>Eukaryota</taxon>
        <taxon>Metazoa</taxon>
        <taxon>Ecdysozoa</taxon>
        <taxon>Nematoda</taxon>
        <taxon>Chromadorea</taxon>
        <taxon>Rhabditida</taxon>
        <taxon>Rhabditina</taxon>
        <taxon>Rhabditomorpha</taxon>
        <taxon>Strongyloidea</taxon>
        <taxon>Ancylostomatidae</taxon>
        <taxon>Ancylostomatinae</taxon>
        <taxon>Ancylostoma</taxon>
    </lineage>
</organism>
<dbReference type="EMBL" id="KN764708">
    <property type="protein sequence ID" value="KIH47898.1"/>
    <property type="molecule type" value="Genomic_DNA"/>
</dbReference>
<reference evidence="2 3" key="1">
    <citation type="submission" date="2013-12" db="EMBL/GenBank/DDBJ databases">
        <title>Draft genome of the parsitic nematode Ancylostoma duodenale.</title>
        <authorList>
            <person name="Mitreva M."/>
        </authorList>
    </citation>
    <scope>NUCLEOTIDE SEQUENCE [LARGE SCALE GENOMIC DNA]</scope>
    <source>
        <strain evidence="2 3">Zhejiang</strain>
    </source>
</reference>
<evidence type="ECO:0000313" key="3">
    <source>
        <dbReference type="Proteomes" id="UP000054047"/>
    </source>
</evidence>
<keyword evidence="3" id="KW-1185">Reference proteome</keyword>
<evidence type="ECO:0000313" key="2">
    <source>
        <dbReference type="EMBL" id="KIH47898.1"/>
    </source>
</evidence>
<evidence type="ECO:0000259" key="1">
    <source>
        <dbReference type="Pfam" id="PF02931"/>
    </source>
</evidence>
<dbReference type="Gene3D" id="2.70.170.10">
    <property type="entry name" value="Neurotransmitter-gated ion-channel ligand-binding domain"/>
    <property type="match status" value="1"/>
</dbReference>